<dbReference type="AlphaFoldDB" id="A0A7J0CJN1"/>
<dbReference type="NCBIfam" id="NF007228">
    <property type="entry name" value="PRK09646.1"/>
    <property type="match status" value="1"/>
</dbReference>
<keyword evidence="3" id="KW-0731">Sigma factor</keyword>
<dbReference type="NCBIfam" id="TIGR02937">
    <property type="entry name" value="sigma70-ECF"/>
    <property type="match status" value="1"/>
</dbReference>
<dbReference type="InterPro" id="IPR013249">
    <property type="entry name" value="RNA_pol_sigma70_r4_t2"/>
</dbReference>
<dbReference type="InterPro" id="IPR013324">
    <property type="entry name" value="RNA_pol_sigma_r3/r4-like"/>
</dbReference>
<keyword evidence="2" id="KW-0805">Transcription regulation</keyword>
<evidence type="ECO:0000259" key="5">
    <source>
        <dbReference type="Pfam" id="PF04542"/>
    </source>
</evidence>
<proteinExistence type="inferred from homology"/>
<feature type="domain" description="RNA polymerase sigma-70 region 2" evidence="5">
    <location>
        <begin position="44"/>
        <end position="109"/>
    </location>
</feature>
<dbReference type="SUPFAM" id="SSF88659">
    <property type="entry name" value="Sigma3 and sigma4 domains of RNA polymerase sigma factors"/>
    <property type="match status" value="1"/>
</dbReference>
<dbReference type="Gene3D" id="1.10.10.10">
    <property type="entry name" value="Winged helix-like DNA-binding domain superfamily/Winged helix DNA-binding domain"/>
    <property type="match status" value="1"/>
</dbReference>
<comment type="caution">
    <text evidence="7">The sequence shown here is derived from an EMBL/GenBank/DDBJ whole genome shotgun (WGS) entry which is preliminary data.</text>
</comment>
<dbReference type="InterPro" id="IPR013325">
    <property type="entry name" value="RNA_pol_sigma_r2"/>
</dbReference>
<dbReference type="PANTHER" id="PTHR43133">
    <property type="entry name" value="RNA POLYMERASE ECF-TYPE SIGMA FACTO"/>
    <property type="match status" value="1"/>
</dbReference>
<evidence type="ECO:0000313" key="7">
    <source>
        <dbReference type="EMBL" id="GFN02701.1"/>
    </source>
</evidence>
<accession>A0A7J0CJN1</accession>
<dbReference type="GO" id="GO:0003677">
    <property type="term" value="F:DNA binding"/>
    <property type="evidence" value="ECO:0007669"/>
    <property type="project" value="InterPro"/>
</dbReference>
<sequence>MTSREETRVNEAVQIRGVPSPGPDLQELLVRVARGDQDAFAKVYDAVSGPVFGLVRSVLRDPAQSEEVAQEVLVEVWRTAPRFQASRGSAMNWVLTLAHHRAVDRVRSAEASAAREHKAALLDRTPAFDEVSEQVETRLEREQVRRCLRTLSELQRQSVTLAYYRGLTYREVAELLTVPLGTIKTRLRDGLIRLRDCLGVSA</sequence>
<dbReference type="Gene3D" id="1.10.1740.10">
    <property type="match status" value="1"/>
</dbReference>
<evidence type="ECO:0000256" key="1">
    <source>
        <dbReference type="ARBA" id="ARBA00010641"/>
    </source>
</evidence>
<dbReference type="InterPro" id="IPR007627">
    <property type="entry name" value="RNA_pol_sigma70_r2"/>
</dbReference>
<comment type="similarity">
    <text evidence="1">Belongs to the sigma-70 factor family. ECF subfamily.</text>
</comment>
<name>A0A7J0CJN1_STRMI</name>
<protein>
    <submittedName>
        <fullName evidence="7">RNA polymerase sigma factor SigK</fullName>
    </submittedName>
</protein>
<dbReference type="Pfam" id="PF04542">
    <property type="entry name" value="Sigma70_r2"/>
    <property type="match status" value="1"/>
</dbReference>
<dbReference type="EMBL" id="BLWD01000001">
    <property type="protein sequence ID" value="GFN02701.1"/>
    <property type="molecule type" value="Genomic_DNA"/>
</dbReference>
<feature type="domain" description="RNA polymerase sigma factor 70 region 4 type 2" evidence="6">
    <location>
        <begin position="141"/>
        <end position="194"/>
    </location>
</feature>
<dbReference type="SUPFAM" id="SSF88946">
    <property type="entry name" value="Sigma2 domain of RNA polymerase sigma factors"/>
    <property type="match status" value="1"/>
</dbReference>
<dbReference type="GO" id="GO:0016987">
    <property type="term" value="F:sigma factor activity"/>
    <property type="evidence" value="ECO:0007669"/>
    <property type="project" value="UniProtKB-KW"/>
</dbReference>
<organism evidence="7 8">
    <name type="scientific">Streptomyces microflavus</name>
    <name type="common">Streptomyces lipmanii</name>
    <dbReference type="NCBI Taxonomy" id="1919"/>
    <lineage>
        <taxon>Bacteria</taxon>
        <taxon>Bacillati</taxon>
        <taxon>Actinomycetota</taxon>
        <taxon>Actinomycetes</taxon>
        <taxon>Kitasatosporales</taxon>
        <taxon>Streptomycetaceae</taxon>
        <taxon>Streptomyces</taxon>
    </lineage>
</organism>
<dbReference type="InterPro" id="IPR036388">
    <property type="entry name" value="WH-like_DNA-bd_sf"/>
</dbReference>
<evidence type="ECO:0000313" key="8">
    <source>
        <dbReference type="Proteomes" id="UP000498740"/>
    </source>
</evidence>
<dbReference type="CDD" id="cd06171">
    <property type="entry name" value="Sigma70_r4"/>
    <property type="match status" value="1"/>
</dbReference>
<reference evidence="7 8" key="1">
    <citation type="submission" date="2020-05" db="EMBL/GenBank/DDBJ databases">
        <title>Whole genome shotgun sequence of Streptomyces microflavus NBRC 13062.</title>
        <authorList>
            <person name="Komaki H."/>
            <person name="Tamura T."/>
        </authorList>
    </citation>
    <scope>NUCLEOTIDE SEQUENCE [LARGE SCALE GENOMIC DNA]</scope>
    <source>
        <strain evidence="7 8">NBRC 13062</strain>
    </source>
</reference>
<gene>
    <name evidence="7" type="ORF">Smic_12570</name>
</gene>
<dbReference type="GO" id="GO:0006352">
    <property type="term" value="P:DNA-templated transcription initiation"/>
    <property type="evidence" value="ECO:0007669"/>
    <property type="project" value="InterPro"/>
</dbReference>
<dbReference type="PANTHER" id="PTHR43133:SF66">
    <property type="entry name" value="ECF RNA POLYMERASE SIGMA FACTOR SIGK"/>
    <property type="match status" value="1"/>
</dbReference>
<evidence type="ECO:0000256" key="2">
    <source>
        <dbReference type="ARBA" id="ARBA00023015"/>
    </source>
</evidence>
<evidence type="ECO:0000256" key="3">
    <source>
        <dbReference type="ARBA" id="ARBA00023082"/>
    </source>
</evidence>
<evidence type="ECO:0000256" key="4">
    <source>
        <dbReference type="ARBA" id="ARBA00023163"/>
    </source>
</evidence>
<dbReference type="InterPro" id="IPR014284">
    <property type="entry name" value="RNA_pol_sigma-70_dom"/>
</dbReference>
<evidence type="ECO:0000259" key="6">
    <source>
        <dbReference type="Pfam" id="PF08281"/>
    </source>
</evidence>
<dbReference type="InterPro" id="IPR039425">
    <property type="entry name" value="RNA_pol_sigma-70-like"/>
</dbReference>
<dbReference type="Pfam" id="PF08281">
    <property type="entry name" value="Sigma70_r4_2"/>
    <property type="match status" value="1"/>
</dbReference>
<keyword evidence="4" id="KW-0804">Transcription</keyword>
<dbReference type="Proteomes" id="UP000498740">
    <property type="component" value="Unassembled WGS sequence"/>
</dbReference>